<dbReference type="AlphaFoldDB" id="A0A250XLB4"/>
<dbReference type="OrthoDB" id="10267235at2759"/>
<comment type="pathway">
    <text evidence="1">Phospholipid metabolism; phosphatidylethanolamine biosynthesis; phosphatidylethanolamine from ethanolamine: step 1/3.</text>
</comment>
<dbReference type="GO" id="GO:0006646">
    <property type="term" value="P:phosphatidylethanolamine biosynthetic process"/>
    <property type="evidence" value="ECO:0007669"/>
    <property type="project" value="TreeGrafter"/>
</dbReference>
<dbReference type="CDD" id="cd05157">
    <property type="entry name" value="ETNK_euk"/>
    <property type="match status" value="1"/>
</dbReference>
<evidence type="ECO:0000256" key="2">
    <source>
        <dbReference type="ARBA" id="ARBA00038211"/>
    </source>
</evidence>
<dbReference type="InterPro" id="IPR011009">
    <property type="entry name" value="Kinase-like_dom_sf"/>
</dbReference>
<dbReference type="Gene3D" id="3.90.1200.10">
    <property type="match status" value="1"/>
</dbReference>
<dbReference type="STRING" id="1157962.A0A250XLB4"/>
<dbReference type="Gene3D" id="3.30.200.20">
    <property type="entry name" value="Phosphorylase Kinase, domain 1"/>
    <property type="match status" value="1"/>
</dbReference>
<dbReference type="SUPFAM" id="SSF56112">
    <property type="entry name" value="Protein kinase-like (PK-like)"/>
    <property type="match status" value="1"/>
</dbReference>
<dbReference type="GO" id="GO:0004305">
    <property type="term" value="F:ethanolamine kinase activity"/>
    <property type="evidence" value="ECO:0007669"/>
    <property type="project" value="UniProtKB-EC"/>
</dbReference>
<evidence type="ECO:0000256" key="3">
    <source>
        <dbReference type="ARBA" id="ARBA00038874"/>
    </source>
</evidence>
<name>A0A250XLB4_9CHLO</name>
<dbReference type="PANTHER" id="PTHR22603">
    <property type="entry name" value="CHOLINE/ETHANOALAMINE KINASE"/>
    <property type="match status" value="1"/>
</dbReference>
<comment type="similarity">
    <text evidence="2">Belongs to the choline/ethanolamine kinase family.</text>
</comment>
<evidence type="ECO:0000256" key="1">
    <source>
        <dbReference type="ARBA" id="ARBA00037883"/>
    </source>
</evidence>
<evidence type="ECO:0000313" key="5">
    <source>
        <dbReference type="Proteomes" id="UP000232323"/>
    </source>
</evidence>
<comment type="caution">
    <text evidence="4">The sequence shown here is derived from an EMBL/GenBank/DDBJ whole genome shotgun (WGS) entry which is preliminary data.</text>
</comment>
<dbReference type="EMBL" id="BEGY01000108">
    <property type="protein sequence ID" value="GAX83813.1"/>
    <property type="molecule type" value="Genomic_DNA"/>
</dbReference>
<keyword evidence="5" id="KW-1185">Reference proteome</keyword>
<gene>
    <name evidence="4" type="ORF">CEUSTIGMA_g11238.t1</name>
</gene>
<dbReference type="GO" id="GO:0005737">
    <property type="term" value="C:cytoplasm"/>
    <property type="evidence" value="ECO:0007669"/>
    <property type="project" value="TreeGrafter"/>
</dbReference>
<evidence type="ECO:0000313" key="4">
    <source>
        <dbReference type="EMBL" id="GAX83813.1"/>
    </source>
</evidence>
<dbReference type="Pfam" id="PF01633">
    <property type="entry name" value="Choline_kinase"/>
    <property type="match status" value="1"/>
</dbReference>
<dbReference type="PANTHER" id="PTHR22603:SF66">
    <property type="entry name" value="ETHANOLAMINE KINASE"/>
    <property type="match status" value="1"/>
</dbReference>
<proteinExistence type="inferred from homology"/>
<organism evidence="4 5">
    <name type="scientific">Chlamydomonas eustigma</name>
    <dbReference type="NCBI Taxonomy" id="1157962"/>
    <lineage>
        <taxon>Eukaryota</taxon>
        <taxon>Viridiplantae</taxon>
        <taxon>Chlorophyta</taxon>
        <taxon>core chlorophytes</taxon>
        <taxon>Chlorophyceae</taxon>
        <taxon>CS clade</taxon>
        <taxon>Chlamydomonadales</taxon>
        <taxon>Chlamydomonadaceae</taxon>
        <taxon>Chlamydomonas</taxon>
    </lineage>
</organism>
<protein>
    <recommendedName>
        <fullName evidence="3">ethanolamine kinase</fullName>
        <ecNumber evidence="3">2.7.1.82</ecNumber>
    </recommendedName>
</protein>
<dbReference type="Proteomes" id="UP000232323">
    <property type="component" value="Unassembled WGS sequence"/>
</dbReference>
<dbReference type="EC" id="2.7.1.82" evidence="3"/>
<accession>A0A250XLB4</accession>
<reference evidence="4 5" key="1">
    <citation type="submission" date="2017-08" db="EMBL/GenBank/DDBJ databases">
        <title>Acidophilic green algal genome provides insights into adaptation to an acidic environment.</title>
        <authorList>
            <person name="Hirooka S."/>
            <person name="Hirose Y."/>
            <person name="Kanesaki Y."/>
            <person name="Higuchi S."/>
            <person name="Fujiwara T."/>
            <person name="Onuma R."/>
            <person name="Era A."/>
            <person name="Ohbayashi R."/>
            <person name="Uzuka A."/>
            <person name="Nozaki H."/>
            <person name="Yoshikawa H."/>
            <person name="Miyagishima S.Y."/>
        </authorList>
    </citation>
    <scope>NUCLEOTIDE SEQUENCE [LARGE SCALE GENOMIC DNA]</scope>
    <source>
        <strain evidence="4 5">NIES-2499</strain>
    </source>
</reference>
<sequence>MALPHVPRLISMSHDEVIAHEEIKLMCKQLLPSWSKENSDDISVTTISGGISNLIVKVSSSGSHDPILFKVFGEKTELLVDREQELKTLINLNALGFGAQVLGTFGNGRIEKFLKSKTLEPEEMGHVLYVPCIAHKLRKFHNIPTAGKPTLWATIFGWLDMASKLVFEDERKQAKFSNIDLIAMRHEIEVTKEACDAVMSPIVFSHNDLLSGNILVLETSSDAHSIGGLLDNMQFIDFEYAASGYRGYDIGNHFNEYAGFECDYTRYPDSAAQRLFFKHYLGHCSCTSDTEATQCSVRESSPTAIQEGVDIDGVLSMELAKMEAEANLFSLASHMYWGVWSLIQARYSPIDFDYLEYSTTRWREYYKKKDKHFEQANTVFGLNKQTDS</sequence>